<dbReference type="Proteomes" id="UP000663873">
    <property type="component" value="Unassembled WGS sequence"/>
</dbReference>
<dbReference type="EMBL" id="CAJOBP010029968">
    <property type="protein sequence ID" value="CAF4651896.1"/>
    <property type="molecule type" value="Genomic_DNA"/>
</dbReference>
<dbReference type="OrthoDB" id="10057301at2759"/>
<dbReference type="Proteomes" id="UP000663825">
    <property type="component" value="Unassembled WGS sequence"/>
</dbReference>
<evidence type="ECO:0000313" key="1">
    <source>
        <dbReference type="EMBL" id="CAF3381038.1"/>
    </source>
</evidence>
<dbReference type="EMBL" id="CAJNXB010004541">
    <property type="protein sequence ID" value="CAF3381038.1"/>
    <property type="molecule type" value="Genomic_DNA"/>
</dbReference>
<sequence length="195" mass="22477">MHIFWLDATINTSSHSITVQSKVRSIISHLQAFDDIDKCERIIRSLPTGEQLILIVSGSFGREIVPRIHDLPQISAVYIYCMNSKINKKWSDPFDKVKLVTANIDKIVAQLRLRQRRRLLHDEPISFSISDRPIGAIDGKFLHFQLIDILIGIASSNTGIDEFLSHMQSKYQKDTNQQSILQEFKSDYRPDRALW</sequence>
<accession>A0A817YP69</accession>
<dbReference type="EMBL" id="CAJNYT010003787">
    <property type="protein sequence ID" value="CAF3600072.1"/>
    <property type="molecule type" value="Genomic_DNA"/>
</dbReference>
<evidence type="ECO:0000313" key="5">
    <source>
        <dbReference type="Proteomes" id="UP000663873"/>
    </source>
</evidence>
<dbReference type="AlphaFoldDB" id="A0A817YP69"/>
<comment type="caution">
    <text evidence="1">The sequence shown here is derived from an EMBL/GenBank/DDBJ whole genome shotgun (WGS) entry which is preliminary data.</text>
</comment>
<reference evidence="1" key="1">
    <citation type="submission" date="2021-02" db="EMBL/GenBank/DDBJ databases">
        <authorList>
            <person name="Nowell W R."/>
        </authorList>
    </citation>
    <scope>NUCLEOTIDE SEQUENCE</scope>
</reference>
<keyword evidence="5" id="KW-1185">Reference proteome</keyword>
<gene>
    <name evidence="2" type="ORF">GRG538_LOCUS22638</name>
    <name evidence="1" type="ORF">TIS948_LOCUS25953</name>
    <name evidence="3" type="ORF">UJA718_LOCUS33758</name>
</gene>
<proteinExistence type="predicted"/>
<evidence type="ECO:0000313" key="3">
    <source>
        <dbReference type="EMBL" id="CAF4651896.1"/>
    </source>
</evidence>
<name>A0A817YP69_9BILA</name>
<protein>
    <submittedName>
        <fullName evidence="1">Uncharacterized protein</fullName>
    </submittedName>
</protein>
<dbReference type="Proteomes" id="UP000663872">
    <property type="component" value="Unassembled WGS sequence"/>
</dbReference>
<organism evidence="1 4">
    <name type="scientific">Rotaria socialis</name>
    <dbReference type="NCBI Taxonomy" id="392032"/>
    <lineage>
        <taxon>Eukaryota</taxon>
        <taxon>Metazoa</taxon>
        <taxon>Spiralia</taxon>
        <taxon>Gnathifera</taxon>
        <taxon>Rotifera</taxon>
        <taxon>Eurotatoria</taxon>
        <taxon>Bdelloidea</taxon>
        <taxon>Philodinida</taxon>
        <taxon>Philodinidae</taxon>
        <taxon>Rotaria</taxon>
    </lineage>
</organism>
<evidence type="ECO:0000313" key="2">
    <source>
        <dbReference type="EMBL" id="CAF3600072.1"/>
    </source>
</evidence>
<evidence type="ECO:0000313" key="4">
    <source>
        <dbReference type="Proteomes" id="UP000663825"/>
    </source>
</evidence>